<dbReference type="PIRSF" id="PIRSF000724">
    <property type="entry name" value="Pgk"/>
    <property type="match status" value="1"/>
</dbReference>
<evidence type="ECO:0000313" key="13">
    <source>
        <dbReference type="EMBL" id="OIT29214.1"/>
    </source>
</evidence>
<dbReference type="PANTHER" id="PTHR11406:SF27">
    <property type="entry name" value="PHOSPHOGLYCERATE KINASE 3, CYTOSOLIC"/>
    <property type="match status" value="1"/>
</dbReference>
<dbReference type="Gramene" id="OIT29214">
    <property type="protein sequence ID" value="OIT29214"/>
    <property type="gene ID" value="A4A49_23758"/>
</dbReference>
<evidence type="ECO:0000256" key="12">
    <source>
        <dbReference type="RuleBase" id="RU000696"/>
    </source>
</evidence>
<sequence>MLIHLESLLSTSDPLVLVFQLLRHHKKLLVKKCVSSLKEEDLKGKKVFVRVDLNVPLDHNHNITDDARIKASVDTIQYLMKCGSRVVLASHLGHPIAKDPNYSLKLLVPRLSEPLGVTVKMANDCIGQVVEDMVSNMPSGGVLVLENLRFHHEEVQNDPEFAKHLASLADLYVNDCFRNAYKPHASTERVADYFKPAVAGLQMKKELRYLFEDVSYLETPFLAVVGGSKLSAKIGVIDKRVNHLLLGGGLIFTFFKAQEGSVGSSLVEEDMLGPAESLYMKVARRGVEILFPADVVAANWIAARAEVKYDIDPFEIPDNWIGVDIGRKTIDRYSQAIAEKLAGLGGRGVKTIIAGDDTAAVVKKMGLADKMTHISMGEYACLQLLEGIPLPAMLALDDDPVEKVVPEDESDDDHC</sequence>
<evidence type="ECO:0000256" key="3">
    <source>
        <dbReference type="ARBA" id="ARBA00008982"/>
    </source>
</evidence>
<evidence type="ECO:0000256" key="10">
    <source>
        <dbReference type="PIRSR" id="PIRSR000724-2"/>
    </source>
</evidence>
<accession>A0A314KK87</accession>
<dbReference type="GO" id="GO:0005524">
    <property type="term" value="F:ATP binding"/>
    <property type="evidence" value="ECO:0007669"/>
    <property type="project" value="UniProtKB-KW"/>
</dbReference>
<dbReference type="PANTHER" id="PTHR11406">
    <property type="entry name" value="PHOSPHOGLYCERATE KINASE"/>
    <property type="match status" value="1"/>
</dbReference>
<evidence type="ECO:0000256" key="11">
    <source>
        <dbReference type="RuleBase" id="RU000532"/>
    </source>
</evidence>
<dbReference type="InterPro" id="IPR001576">
    <property type="entry name" value="Phosphoglycerate_kinase"/>
</dbReference>
<comment type="similarity">
    <text evidence="3 11">Belongs to the phosphoglycerate kinase family.</text>
</comment>
<keyword evidence="7 11" id="KW-0418">Kinase</keyword>
<dbReference type="GO" id="GO:0005829">
    <property type="term" value="C:cytosol"/>
    <property type="evidence" value="ECO:0007669"/>
    <property type="project" value="TreeGrafter"/>
</dbReference>
<dbReference type="EMBL" id="MJEQ01001837">
    <property type="protein sequence ID" value="OIT29214.1"/>
    <property type="molecule type" value="Genomic_DNA"/>
</dbReference>
<dbReference type="PROSITE" id="PS00111">
    <property type="entry name" value="PGLYCERATE_KINASE"/>
    <property type="match status" value="1"/>
</dbReference>
<dbReference type="InterPro" id="IPR015824">
    <property type="entry name" value="Phosphoglycerate_kinase_N"/>
</dbReference>
<dbReference type="GO" id="GO:0004618">
    <property type="term" value="F:phosphoglycerate kinase activity"/>
    <property type="evidence" value="ECO:0007669"/>
    <property type="project" value="UniProtKB-EC"/>
</dbReference>
<evidence type="ECO:0000256" key="5">
    <source>
        <dbReference type="ARBA" id="ARBA00022679"/>
    </source>
</evidence>
<dbReference type="GO" id="GO:0006096">
    <property type="term" value="P:glycolytic process"/>
    <property type="evidence" value="ECO:0007669"/>
    <property type="project" value="InterPro"/>
</dbReference>
<comment type="caution">
    <text evidence="13">The sequence shown here is derived from an EMBL/GenBank/DDBJ whole genome shotgun (WGS) entry which is preliminary data.</text>
</comment>
<name>A0A314KK87_NICAT</name>
<keyword evidence="6" id="KW-0547">Nucleotide-binding</keyword>
<comment type="cofactor">
    <cofactor evidence="2">
        <name>Mg(2+)</name>
        <dbReference type="ChEBI" id="CHEBI:18420"/>
    </cofactor>
</comment>
<dbReference type="SMR" id="A0A314KK87"/>
<dbReference type="FunFam" id="3.40.50.1260:FF:000006">
    <property type="entry name" value="Phosphoglycerate kinase"/>
    <property type="match status" value="1"/>
</dbReference>
<evidence type="ECO:0000256" key="7">
    <source>
        <dbReference type="ARBA" id="ARBA00022777"/>
    </source>
</evidence>
<dbReference type="SUPFAM" id="SSF53748">
    <property type="entry name" value="Phosphoglycerate kinase"/>
    <property type="match status" value="1"/>
</dbReference>
<comment type="subunit">
    <text evidence="12">Monomer.</text>
</comment>
<evidence type="ECO:0000256" key="1">
    <source>
        <dbReference type="ARBA" id="ARBA00000642"/>
    </source>
</evidence>
<comment type="catalytic activity">
    <reaction evidence="1 11">
        <text>(2R)-3-phosphoglycerate + ATP = (2R)-3-phospho-glyceroyl phosphate + ADP</text>
        <dbReference type="Rhea" id="RHEA:14801"/>
        <dbReference type="ChEBI" id="CHEBI:30616"/>
        <dbReference type="ChEBI" id="CHEBI:57604"/>
        <dbReference type="ChEBI" id="CHEBI:58272"/>
        <dbReference type="ChEBI" id="CHEBI:456216"/>
        <dbReference type="EC" id="2.7.2.3"/>
    </reaction>
</comment>
<evidence type="ECO:0000313" key="14">
    <source>
        <dbReference type="Proteomes" id="UP000187609"/>
    </source>
</evidence>
<dbReference type="STRING" id="49451.A0A314KK87"/>
<dbReference type="Pfam" id="PF00162">
    <property type="entry name" value="PGK"/>
    <property type="match status" value="1"/>
</dbReference>
<evidence type="ECO:0000256" key="4">
    <source>
        <dbReference type="ARBA" id="ARBA00013061"/>
    </source>
</evidence>
<dbReference type="InterPro" id="IPR036043">
    <property type="entry name" value="Phosphoglycerate_kinase_sf"/>
</dbReference>
<evidence type="ECO:0000256" key="6">
    <source>
        <dbReference type="ARBA" id="ARBA00022741"/>
    </source>
</evidence>
<evidence type="ECO:0000256" key="8">
    <source>
        <dbReference type="ARBA" id="ARBA00022840"/>
    </source>
</evidence>
<keyword evidence="14" id="KW-1185">Reference proteome</keyword>
<dbReference type="PRINTS" id="PR00477">
    <property type="entry name" value="PHGLYCKINASE"/>
</dbReference>
<dbReference type="GO" id="GO:0043531">
    <property type="term" value="F:ADP binding"/>
    <property type="evidence" value="ECO:0007669"/>
    <property type="project" value="TreeGrafter"/>
</dbReference>
<keyword evidence="9" id="KW-0460">Magnesium</keyword>
<keyword evidence="8 10" id="KW-0067">ATP-binding</keyword>
<proteinExistence type="inferred from homology"/>
<dbReference type="AlphaFoldDB" id="A0A314KK87"/>
<reference evidence="13" key="1">
    <citation type="submission" date="2016-11" db="EMBL/GenBank/DDBJ databases">
        <title>The genome of Nicotiana attenuata.</title>
        <authorList>
            <person name="Xu S."/>
            <person name="Brockmoeller T."/>
            <person name="Gaquerel E."/>
            <person name="Navarro A."/>
            <person name="Kuhl H."/>
            <person name="Gase K."/>
            <person name="Ling Z."/>
            <person name="Zhou W."/>
            <person name="Kreitzer C."/>
            <person name="Stanke M."/>
            <person name="Tang H."/>
            <person name="Lyons E."/>
            <person name="Pandey P."/>
            <person name="Pandey S.P."/>
            <person name="Timmermann B."/>
            <person name="Baldwin I.T."/>
        </authorList>
    </citation>
    <scope>NUCLEOTIDE SEQUENCE [LARGE SCALE GENOMIC DNA]</scope>
    <source>
        <strain evidence="13">UT</strain>
    </source>
</reference>
<protein>
    <recommendedName>
        <fullName evidence="4 11">Phosphoglycerate kinase</fullName>
        <ecNumber evidence="4 11">2.7.2.3</ecNumber>
    </recommendedName>
</protein>
<feature type="binding site" evidence="10">
    <location>
        <begin position="355"/>
        <end position="358"/>
    </location>
    <ligand>
        <name>ATP</name>
        <dbReference type="ChEBI" id="CHEBI:30616"/>
    </ligand>
</feature>
<evidence type="ECO:0000256" key="9">
    <source>
        <dbReference type="ARBA" id="ARBA00022842"/>
    </source>
</evidence>
<dbReference type="Proteomes" id="UP000187609">
    <property type="component" value="Unassembled WGS sequence"/>
</dbReference>
<evidence type="ECO:0000256" key="2">
    <source>
        <dbReference type="ARBA" id="ARBA00001946"/>
    </source>
</evidence>
<dbReference type="InterPro" id="IPR015911">
    <property type="entry name" value="Phosphoglycerate_kinase_CS"/>
</dbReference>
<gene>
    <name evidence="13" type="primary">PGKY_0</name>
    <name evidence="13" type="ORF">A4A49_23758</name>
</gene>
<dbReference type="GO" id="GO:0006094">
    <property type="term" value="P:gluconeogenesis"/>
    <property type="evidence" value="ECO:0007669"/>
    <property type="project" value="TreeGrafter"/>
</dbReference>
<dbReference type="EC" id="2.7.2.3" evidence="4 11"/>
<organism evidence="13 14">
    <name type="scientific">Nicotiana attenuata</name>
    <name type="common">Coyote tobacco</name>
    <dbReference type="NCBI Taxonomy" id="49451"/>
    <lineage>
        <taxon>Eukaryota</taxon>
        <taxon>Viridiplantae</taxon>
        <taxon>Streptophyta</taxon>
        <taxon>Embryophyta</taxon>
        <taxon>Tracheophyta</taxon>
        <taxon>Spermatophyta</taxon>
        <taxon>Magnoliopsida</taxon>
        <taxon>eudicotyledons</taxon>
        <taxon>Gunneridae</taxon>
        <taxon>Pentapetalae</taxon>
        <taxon>asterids</taxon>
        <taxon>lamiids</taxon>
        <taxon>Solanales</taxon>
        <taxon>Solanaceae</taxon>
        <taxon>Nicotianoideae</taxon>
        <taxon>Nicotianeae</taxon>
        <taxon>Nicotiana</taxon>
    </lineage>
</organism>
<feature type="binding site" evidence="10">
    <location>
        <position position="233"/>
    </location>
    <ligand>
        <name>ATP</name>
        <dbReference type="ChEBI" id="CHEBI:30616"/>
    </ligand>
</feature>
<keyword evidence="5 11" id="KW-0808">Transferase</keyword>
<dbReference type="Gene3D" id="3.40.50.1260">
    <property type="entry name" value="Phosphoglycerate kinase, N-terminal domain"/>
    <property type="match status" value="3"/>
</dbReference>